<dbReference type="InterPro" id="IPR000719">
    <property type="entry name" value="Prot_kinase_dom"/>
</dbReference>
<keyword evidence="3" id="KW-0597">Phosphoprotein</keyword>
<dbReference type="PROSITE" id="PS00107">
    <property type="entry name" value="PROTEIN_KINASE_ATP"/>
    <property type="match status" value="1"/>
</dbReference>
<evidence type="ECO:0000256" key="9">
    <source>
        <dbReference type="ARBA" id="ARBA00022843"/>
    </source>
</evidence>
<evidence type="ECO:0000256" key="10">
    <source>
        <dbReference type="ARBA" id="ARBA00022871"/>
    </source>
</evidence>
<dbReference type="GO" id="GO:0000226">
    <property type="term" value="P:microtubule cytoskeleton organization"/>
    <property type="evidence" value="ECO:0007669"/>
    <property type="project" value="TreeGrafter"/>
</dbReference>
<keyword evidence="7 11" id="KW-0067">ATP-binding</keyword>
<evidence type="ECO:0000313" key="14">
    <source>
        <dbReference type="Proteomes" id="UP000192223"/>
    </source>
</evidence>
<dbReference type="KEGG" id="apln:108745202"/>
<name>A0A7F5RMV3_AGRPL</name>
<evidence type="ECO:0000256" key="4">
    <source>
        <dbReference type="ARBA" id="ARBA00022723"/>
    </source>
</evidence>
<evidence type="ECO:0000256" key="3">
    <source>
        <dbReference type="ARBA" id="ARBA00022553"/>
    </source>
</evidence>
<dbReference type="Pfam" id="PF00069">
    <property type="entry name" value="Pkinase"/>
    <property type="match status" value="1"/>
</dbReference>
<evidence type="ECO:0000256" key="2">
    <source>
        <dbReference type="ARBA" id="ARBA00022473"/>
    </source>
</evidence>
<keyword evidence="6" id="KW-0221">Differentiation</keyword>
<proteinExistence type="inferred from homology"/>
<keyword evidence="5 11" id="KW-0547">Nucleotide-binding</keyword>
<dbReference type="GeneID" id="108745202"/>
<comment type="similarity">
    <text evidence="12">Belongs to the protein kinase superfamily.</text>
</comment>
<dbReference type="PANTHER" id="PTHR24346">
    <property type="entry name" value="MAP/MICROTUBULE AFFINITY-REGULATING KINASE"/>
    <property type="match status" value="1"/>
</dbReference>
<keyword evidence="12" id="KW-0418">Kinase</keyword>
<dbReference type="InterPro" id="IPR017441">
    <property type="entry name" value="Protein_kinase_ATP_BS"/>
</dbReference>
<sequence length="310" mass="35538">MTDTNKSSRKKSSKSQSADTNKILKFMGYSIGKIIGVGTYSKVCLAQFTSKEKSEKMACKKINKIIAGEDFMKKFLPREISILQKIDHPHIIKVHNVFEIKEVIFIFMDYCEHGDMLEYIRKHGPLSEEKAKFYFRQLISAVEYLHSLHIAHRDLKCENVLLFTKKHIKLADFGFARYCDSQNGTDMSKTFCGSAAYAAPEILQGIPYDPKMYDIWALGCILYVLVTASMPFDDSDIKKMIKTQINCDILLVGFSLWKNNSSQLRILLGRLLQPEVEKRATINEVVRSSWLKQKKSSSSSEDEYLDIINN</sequence>
<evidence type="ECO:0000256" key="6">
    <source>
        <dbReference type="ARBA" id="ARBA00022782"/>
    </source>
</evidence>
<evidence type="ECO:0000256" key="5">
    <source>
        <dbReference type="ARBA" id="ARBA00022741"/>
    </source>
</evidence>
<evidence type="ECO:0000256" key="12">
    <source>
        <dbReference type="RuleBase" id="RU000304"/>
    </source>
</evidence>
<dbReference type="RefSeq" id="XP_025837363.1">
    <property type="nucleotide sequence ID" value="XM_025981578.1"/>
</dbReference>
<evidence type="ECO:0000256" key="1">
    <source>
        <dbReference type="ARBA" id="ARBA00001946"/>
    </source>
</evidence>
<dbReference type="GO" id="GO:0007283">
    <property type="term" value="P:spermatogenesis"/>
    <property type="evidence" value="ECO:0007669"/>
    <property type="project" value="UniProtKB-KW"/>
</dbReference>
<protein>
    <submittedName>
        <fullName evidence="15">Testis-specific serine/threonine-protein kinase 3-like</fullName>
    </submittedName>
</protein>
<dbReference type="GO" id="GO:0005524">
    <property type="term" value="F:ATP binding"/>
    <property type="evidence" value="ECO:0007669"/>
    <property type="project" value="UniProtKB-UniRule"/>
</dbReference>
<dbReference type="Gene3D" id="1.10.510.10">
    <property type="entry name" value="Transferase(Phosphotransferase) domain 1"/>
    <property type="match status" value="1"/>
</dbReference>
<accession>A0A7F5RMV3</accession>
<gene>
    <name evidence="15" type="primary">LOC108745202</name>
</gene>
<reference evidence="15" key="1">
    <citation type="submission" date="2025-08" db="UniProtKB">
        <authorList>
            <consortium name="RefSeq"/>
        </authorList>
    </citation>
    <scope>IDENTIFICATION</scope>
    <source>
        <tissue evidence="15">Entire body</tissue>
    </source>
</reference>
<dbReference type="InParanoid" id="A0A7F5RMV3"/>
<organism evidence="14 15">
    <name type="scientific">Agrilus planipennis</name>
    <name type="common">Emerald ash borer</name>
    <name type="synonym">Agrilus marcopoli</name>
    <dbReference type="NCBI Taxonomy" id="224129"/>
    <lineage>
        <taxon>Eukaryota</taxon>
        <taxon>Metazoa</taxon>
        <taxon>Ecdysozoa</taxon>
        <taxon>Arthropoda</taxon>
        <taxon>Hexapoda</taxon>
        <taxon>Insecta</taxon>
        <taxon>Pterygota</taxon>
        <taxon>Neoptera</taxon>
        <taxon>Endopterygota</taxon>
        <taxon>Coleoptera</taxon>
        <taxon>Polyphaga</taxon>
        <taxon>Elateriformia</taxon>
        <taxon>Buprestoidea</taxon>
        <taxon>Buprestidae</taxon>
        <taxon>Agrilinae</taxon>
        <taxon>Agrilus</taxon>
    </lineage>
</organism>
<dbReference type="SMART" id="SM00220">
    <property type="entry name" value="S_TKc"/>
    <property type="match status" value="1"/>
</dbReference>
<dbReference type="PIRSF" id="PIRSF000654">
    <property type="entry name" value="Integrin-linked_kinase"/>
    <property type="match status" value="1"/>
</dbReference>
<dbReference type="GO" id="GO:0050321">
    <property type="term" value="F:tau-protein kinase activity"/>
    <property type="evidence" value="ECO:0007669"/>
    <property type="project" value="TreeGrafter"/>
</dbReference>
<keyword evidence="10" id="KW-0744">Spermatogenesis</keyword>
<feature type="domain" description="Protein kinase" evidence="13">
    <location>
        <begin position="29"/>
        <end position="291"/>
    </location>
</feature>
<dbReference type="PANTHER" id="PTHR24346:SF102">
    <property type="entry name" value="TESTIS-SPECIFIC SERINE_THREONINE-PROTEIN KINASE 1"/>
    <property type="match status" value="1"/>
</dbReference>
<keyword evidence="2" id="KW-0217">Developmental protein</keyword>
<keyword evidence="4" id="KW-0479">Metal-binding</keyword>
<dbReference type="InterPro" id="IPR008271">
    <property type="entry name" value="Ser/Thr_kinase_AS"/>
</dbReference>
<keyword evidence="14" id="KW-1185">Reference proteome</keyword>
<comment type="cofactor">
    <cofactor evidence="1">
        <name>Mg(2+)</name>
        <dbReference type="ChEBI" id="CHEBI:18420"/>
    </cofactor>
</comment>
<dbReference type="OrthoDB" id="541276at2759"/>
<dbReference type="Proteomes" id="UP000192223">
    <property type="component" value="Unplaced"/>
</dbReference>
<dbReference type="CDD" id="cd14080">
    <property type="entry name" value="STKc_TSSK-like"/>
    <property type="match status" value="1"/>
</dbReference>
<evidence type="ECO:0000256" key="7">
    <source>
        <dbReference type="ARBA" id="ARBA00022840"/>
    </source>
</evidence>
<feature type="binding site" evidence="11">
    <location>
        <position position="60"/>
    </location>
    <ligand>
        <name>ATP</name>
        <dbReference type="ChEBI" id="CHEBI:30616"/>
    </ligand>
</feature>
<keyword evidence="8" id="KW-0460">Magnesium</keyword>
<dbReference type="PROSITE" id="PS50011">
    <property type="entry name" value="PROTEIN_KINASE_DOM"/>
    <property type="match status" value="1"/>
</dbReference>
<evidence type="ECO:0000259" key="13">
    <source>
        <dbReference type="PROSITE" id="PS50011"/>
    </source>
</evidence>
<dbReference type="SUPFAM" id="SSF56112">
    <property type="entry name" value="Protein kinase-like (PK-like)"/>
    <property type="match status" value="1"/>
</dbReference>
<dbReference type="GO" id="GO:0030154">
    <property type="term" value="P:cell differentiation"/>
    <property type="evidence" value="ECO:0007669"/>
    <property type="project" value="UniProtKB-KW"/>
</dbReference>
<dbReference type="AlphaFoldDB" id="A0A7F5RMV3"/>
<evidence type="ECO:0000313" key="15">
    <source>
        <dbReference type="RefSeq" id="XP_025837363.1"/>
    </source>
</evidence>
<dbReference type="GO" id="GO:0005737">
    <property type="term" value="C:cytoplasm"/>
    <property type="evidence" value="ECO:0007669"/>
    <property type="project" value="TreeGrafter"/>
</dbReference>
<dbReference type="FunFam" id="1.10.510.10:FF:000658">
    <property type="entry name" value="Protein CBG12184"/>
    <property type="match status" value="1"/>
</dbReference>
<dbReference type="GO" id="GO:0035556">
    <property type="term" value="P:intracellular signal transduction"/>
    <property type="evidence" value="ECO:0007669"/>
    <property type="project" value="TreeGrafter"/>
</dbReference>
<dbReference type="GO" id="GO:0000287">
    <property type="term" value="F:magnesium ion binding"/>
    <property type="evidence" value="ECO:0007669"/>
    <property type="project" value="UniProtKB-ARBA"/>
</dbReference>
<dbReference type="InterPro" id="IPR011009">
    <property type="entry name" value="Kinase-like_dom_sf"/>
</dbReference>
<keyword evidence="12" id="KW-0808">Transferase</keyword>
<keyword evidence="12" id="KW-0723">Serine/threonine-protein kinase</keyword>
<keyword evidence="9" id="KW-0832">Ubl conjugation</keyword>
<evidence type="ECO:0000256" key="11">
    <source>
        <dbReference type="PROSITE-ProRule" id="PRU10141"/>
    </source>
</evidence>
<evidence type="ECO:0000256" key="8">
    <source>
        <dbReference type="ARBA" id="ARBA00022842"/>
    </source>
</evidence>
<dbReference type="PROSITE" id="PS00108">
    <property type="entry name" value="PROTEIN_KINASE_ST"/>
    <property type="match status" value="1"/>
</dbReference>